<gene>
    <name evidence="1" type="ORF">PIB30_087014</name>
</gene>
<reference evidence="1 2" key="1">
    <citation type="journal article" date="2023" name="Plants (Basel)">
        <title>Bridging the Gap: Combining Genomics and Transcriptomics Approaches to Understand Stylosanthes scabra, an Orphan Legume from the Brazilian Caatinga.</title>
        <authorList>
            <person name="Ferreira-Neto J.R.C."/>
            <person name="da Silva M.D."/>
            <person name="Binneck E."/>
            <person name="de Melo N.F."/>
            <person name="da Silva R.H."/>
            <person name="de Melo A.L.T.M."/>
            <person name="Pandolfi V."/>
            <person name="Bustamante F.O."/>
            <person name="Brasileiro-Vidal A.C."/>
            <person name="Benko-Iseppon A.M."/>
        </authorList>
    </citation>
    <scope>NUCLEOTIDE SEQUENCE [LARGE SCALE GENOMIC DNA]</scope>
    <source>
        <tissue evidence="1">Leaves</tissue>
    </source>
</reference>
<accession>A0ABU6YTM5</accession>
<evidence type="ECO:0000313" key="1">
    <source>
        <dbReference type="EMBL" id="MED6212801.1"/>
    </source>
</evidence>
<name>A0ABU6YTM5_9FABA</name>
<organism evidence="1 2">
    <name type="scientific">Stylosanthes scabra</name>
    <dbReference type="NCBI Taxonomy" id="79078"/>
    <lineage>
        <taxon>Eukaryota</taxon>
        <taxon>Viridiplantae</taxon>
        <taxon>Streptophyta</taxon>
        <taxon>Embryophyta</taxon>
        <taxon>Tracheophyta</taxon>
        <taxon>Spermatophyta</taxon>
        <taxon>Magnoliopsida</taxon>
        <taxon>eudicotyledons</taxon>
        <taxon>Gunneridae</taxon>
        <taxon>Pentapetalae</taxon>
        <taxon>rosids</taxon>
        <taxon>fabids</taxon>
        <taxon>Fabales</taxon>
        <taxon>Fabaceae</taxon>
        <taxon>Papilionoideae</taxon>
        <taxon>50 kb inversion clade</taxon>
        <taxon>dalbergioids sensu lato</taxon>
        <taxon>Dalbergieae</taxon>
        <taxon>Pterocarpus clade</taxon>
        <taxon>Stylosanthes</taxon>
    </lineage>
</organism>
<protein>
    <submittedName>
        <fullName evidence="1">Uncharacterized protein</fullName>
    </submittedName>
</protein>
<keyword evidence="2" id="KW-1185">Reference proteome</keyword>
<evidence type="ECO:0000313" key="2">
    <source>
        <dbReference type="Proteomes" id="UP001341840"/>
    </source>
</evidence>
<dbReference type="Proteomes" id="UP001341840">
    <property type="component" value="Unassembled WGS sequence"/>
</dbReference>
<sequence length="152" mass="16384">MKVASAVLPSCDRHTTILASPLQPDTNPSAQATYLSASCCQGPVRQFVARLHACRPSLPPCPSSIVRLPSCLLVAGIVASSPSYSARSVVEENSLRNMSRCPSQIVVGYIQMDSLERGRDSQQIAEDNLEEYEAFGAYTHYSNGVQISCYAA</sequence>
<dbReference type="EMBL" id="JASCZI010243170">
    <property type="protein sequence ID" value="MED6212801.1"/>
    <property type="molecule type" value="Genomic_DNA"/>
</dbReference>
<proteinExistence type="predicted"/>
<comment type="caution">
    <text evidence="1">The sequence shown here is derived from an EMBL/GenBank/DDBJ whole genome shotgun (WGS) entry which is preliminary data.</text>
</comment>